<accession>A0ABQ5V135</accession>
<dbReference type="RefSeq" id="WP_284372607.1">
    <property type="nucleotide sequence ID" value="NZ_BSNJ01000004.1"/>
</dbReference>
<gene>
    <name evidence="2" type="ORF">GCM10007854_22140</name>
</gene>
<organism evidence="2 3">
    <name type="scientific">Algimonas porphyrae</name>
    <dbReference type="NCBI Taxonomy" id="1128113"/>
    <lineage>
        <taxon>Bacteria</taxon>
        <taxon>Pseudomonadati</taxon>
        <taxon>Pseudomonadota</taxon>
        <taxon>Alphaproteobacteria</taxon>
        <taxon>Maricaulales</taxon>
        <taxon>Robiginitomaculaceae</taxon>
        <taxon>Algimonas</taxon>
    </lineage>
</organism>
<keyword evidence="1" id="KW-0812">Transmembrane</keyword>
<keyword evidence="3" id="KW-1185">Reference proteome</keyword>
<reference evidence="2" key="1">
    <citation type="journal article" date="2014" name="Int. J. Syst. Evol. Microbiol.">
        <title>Complete genome of a new Firmicutes species belonging to the dominant human colonic microbiota ('Ruminococcus bicirculans') reveals two chromosomes and a selective capacity to utilize plant glucans.</title>
        <authorList>
            <consortium name="NISC Comparative Sequencing Program"/>
            <person name="Wegmann U."/>
            <person name="Louis P."/>
            <person name="Goesmann A."/>
            <person name="Henrissat B."/>
            <person name="Duncan S.H."/>
            <person name="Flint H.J."/>
        </authorList>
    </citation>
    <scope>NUCLEOTIDE SEQUENCE</scope>
    <source>
        <strain evidence="2">NBRC 108216</strain>
    </source>
</reference>
<feature type="transmembrane region" description="Helical" evidence="1">
    <location>
        <begin position="73"/>
        <end position="96"/>
    </location>
</feature>
<feature type="transmembrane region" description="Helical" evidence="1">
    <location>
        <begin position="234"/>
        <end position="253"/>
    </location>
</feature>
<protein>
    <submittedName>
        <fullName evidence="2">Uncharacterized protein</fullName>
    </submittedName>
</protein>
<evidence type="ECO:0000313" key="3">
    <source>
        <dbReference type="Proteomes" id="UP001161390"/>
    </source>
</evidence>
<sequence length="289" mass="31894">MPGDSESFTPERAYAPWEIKPAFDFGRVMSRTFSGLFRNIVPVLIAGLLISLLSGVTLLATSMITDTGPDDTYLSGVVGLMTTLYLIFLGCLYYGFCMDVAYRTLIGYPVGLKDSMWRALPHAFPLMVIAFLFWTGFFLGYLALLVPALILTAGWAIPGPAYMFGGAPILGSFGESWRLTRGYKWWVWLINFVVGLIAQIGAISLFILIFMVLALFQQTDLTTDPEAELSQAEAAFTFTATLLCFNLLAGLYASMKAAIYSECVDLQDMWERNRVGLSNAENDDPPVVI</sequence>
<dbReference type="EMBL" id="BSNJ01000004">
    <property type="protein sequence ID" value="GLQ21259.1"/>
    <property type="molecule type" value="Genomic_DNA"/>
</dbReference>
<dbReference type="Proteomes" id="UP001161390">
    <property type="component" value="Unassembled WGS sequence"/>
</dbReference>
<evidence type="ECO:0000256" key="1">
    <source>
        <dbReference type="SAM" id="Phobius"/>
    </source>
</evidence>
<keyword evidence="1" id="KW-0472">Membrane</keyword>
<name>A0ABQ5V135_9PROT</name>
<evidence type="ECO:0000313" key="2">
    <source>
        <dbReference type="EMBL" id="GLQ21259.1"/>
    </source>
</evidence>
<comment type="caution">
    <text evidence="2">The sequence shown here is derived from an EMBL/GenBank/DDBJ whole genome shotgun (WGS) entry which is preliminary data.</text>
</comment>
<feature type="transmembrane region" description="Helical" evidence="1">
    <location>
        <begin position="123"/>
        <end position="144"/>
    </location>
</feature>
<feature type="transmembrane region" description="Helical" evidence="1">
    <location>
        <begin position="185"/>
        <end position="214"/>
    </location>
</feature>
<feature type="transmembrane region" description="Helical" evidence="1">
    <location>
        <begin position="150"/>
        <end position="173"/>
    </location>
</feature>
<feature type="transmembrane region" description="Helical" evidence="1">
    <location>
        <begin position="36"/>
        <end position="61"/>
    </location>
</feature>
<reference evidence="2" key="2">
    <citation type="submission" date="2023-01" db="EMBL/GenBank/DDBJ databases">
        <title>Draft genome sequence of Algimonas porphyrae strain NBRC 108216.</title>
        <authorList>
            <person name="Sun Q."/>
            <person name="Mori K."/>
        </authorList>
    </citation>
    <scope>NUCLEOTIDE SEQUENCE</scope>
    <source>
        <strain evidence="2">NBRC 108216</strain>
    </source>
</reference>
<proteinExistence type="predicted"/>
<keyword evidence="1" id="KW-1133">Transmembrane helix</keyword>